<organism evidence="3 4">
    <name type="scientific">Kineococcus gynurae</name>
    <dbReference type="NCBI Taxonomy" id="452979"/>
    <lineage>
        <taxon>Bacteria</taxon>
        <taxon>Bacillati</taxon>
        <taxon>Actinomycetota</taxon>
        <taxon>Actinomycetes</taxon>
        <taxon>Kineosporiales</taxon>
        <taxon>Kineosporiaceae</taxon>
        <taxon>Kineococcus</taxon>
    </lineage>
</organism>
<protein>
    <submittedName>
        <fullName evidence="3">Maleylpyruvate isomerase family mycothiol-dependent enzyme</fullName>
    </submittedName>
</protein>
<dbReference type="InterPro" id="IPR024344">
    <property type="entry name" value="MDMPI_metal-binding"/>
</dbReference>
<proteinExistence type="predicted"/>
<comment type="caution">
    <text evidence="3">The sequence shown here is derived from an EMBL/GenBank/DDBJ whole genome shotgun (WGS) entry which is preliminary data.</text>
</comment>
<dbReference type="Pfam" id="PF11716">
    <property type="entry name" value="MDMPI_N"/>
    <property type="match status" value="1"/>
</dbReference>
<sequence>MVTTPFPLTAAQTAAAVRDERLRLVDRLATLGPEQWGAPSLCAAWTVRDVLAHLTTTTRLTVPLLVREAVRARGSFDRMEINLAAERAGRHGTTELLEHLHESARSTRRFPGSSPLDPLMDLVVHAQDVARPLRLAWSPPAHVVTACLAHVVGNRFMGAPRRVRGLHLASTDSSWSHGSGAEVRGPDLDLLLAVSGRPEGLRALDGPGVPALRERLRVG</sequence>
<evidence type="ECO:0000313" key="3">
    <source>
        <dbReference type="EMBL" id="MFB9376762.1"/>
    </source>
</evidence>
<dbReference type="InterPro" id="IPR034660">
    <property type="entry name" value="DinB/YfiT-like"/>
</dbReference>
<keyword evidence="4" id="KW-1185">Reference proteome</keyword>
<accession>A0ABV5LRQ4</accession>
<dbReference type="InterPro" id="IPR010872">
    <property type="entry name" value="MDMPI_C-term_domain"/>
</dbReference>
<dbReference type="EMBL" id="JBHMDM010000004">
    <property type="protein sequence ID" value="MFB9376762.1"/>
    <property type="molecule type" value="Genomic_DNA"/>
</dbReference>
<dbReference type="Pfam" id="PF07398">
    <property type="entry name" value="MDMPI_C"/>
    <property type="match status" value="1"/>
</dbReference>
<gene>
    <name evidence="3" type="ORF">ACFFVI_07250</name>
</gene>
<reference evidence="3 4" key="1">
    <citation type="submission" date="2024-09" db="EMBL/GenBank/DDBJ databases">
        <authorList>
            <person name="Sun Q."/>
            <person name="Mori K."/>
        </authorList>
    </citation>
    <scope>NUCLEOTIDE SEQUENCE [LARGE SCALE GENOMIC DNA]</scope>
    <source>
        <strain evidence="3 4">TISTR 1856</strain>
    </source>
</reference>
<dbReference type="RefSeq" id="WP_380135814.1">
    <property type="nucleotide sequence ID" value="NZ_JBHLUI010000003.1"/>
</dbReference>
<feature type="domain" description="Mycothiol-dependent maleylpyruvate isomerase metal-binding" evidence="2">
    <location>
        <begin position="18"/>
        <end position="110"/>
    </location>
</feature>
<dbReference type="GO" id="GO:0016853">
    <property type="term" value="F:isomerase activity"/>
    <property type="evidence" value="ECO:0007669"/>
    <property type="project" value="UniProtKB-KW"/>
</dbReference>
<feature type="domain" description="MDMPI C-terminal" evidence="1">
    <location>
        <begin position="139"/>
        <end position="214"/>
    </location>
</feature>
<dbReference type="Gene3D" id="1.20.120.450">
    <property type="entry name" value="dinb family like domain"/>
    <property type="match status" value="1"/>
</dbReference>
<keyword evidence="3" id="KW-0413">Isomerase</keyword>
<evidence type="ECO:0000259" key="1">
    <source>
        <dbReference type="Pfam" id="PF07398"/>
    </source>
</evidence>
<dbReference type="SUPFAM" id="SSF109854">
    <property type="entry name" value="DinB/YfiT-like putative metalloenzymes"/>
    <property type="match status" value="1"/>
</dbReference>
<dbReference type="NCBIfam" id="TIGR03083">
    <property type="entry name" value="maleylpyruvate isomerase family mycothiol-dependent enzyme"/>
    <property type="match status" value="1"/>
</dbReference>
<evidence type="ECO:0000259" key="2">
    <source>
        <dbReference type="Pfam" id="PF11716"/>
    </source>
</evidence>
<evidence type="ECO:0000313" key="4">
    <source>
        <dbReference type="Proteomes" id="UP001589748"/>
    </source>
</evidence>
<dbReference type="InterPro" id="IPR017517">
    <property type="entry name" value="Maleyloyr_isom"/>
</dbReference>
<name>A0ABV5LRQ4_9ACTN</name>
<dbReference type="Proteomes" id="UP001589748">
    <property type="component" value="Unassembled WGS sequence"/>
</dbReference>